<evidence type="ECO:0000256" key="1">
    <source>
        <dbReference type="SAM" id="Phobius"/>
    </source>
</evidence>
<accession>A0A182KIQ4</accession>
<feature type="transmembrane region" description="Helical" evidence="1">
    <location>
        <begin position="37"/>
        <end position="55"/>
    </location>
</feature>
<dbReference type="AlphaFoldDB" id="A0A182KIQ4"/>
<protein>
    <submittedName>
        <fullName evidence="2">Uncharacterized protein</fullName>
    </submittedName>
</protein>
<evidence type="ECO:0000313" key="2">
    <source>
        <dbReference type="EnsemblMetazoa" id="ACHR014322-PA"/>
    </source>
</evidence>
<keyword evidence="1" id="KW-1133">Transmembrane helix</keyword>
<organism evidence="2 3">
    <name type="scientific">Anopheles christyi</name>
    <dbReference type="NCBI Taxonomy" id="43041"/>
    <lineage>
        <taxon>Eukaryota</taxon>
        <taxon>Metazoa</taxon>
        <taxon>Ecdysozoa</taxon>
        <taxon>Arthropoda</taxon>
        <taxon>Hexapoda</taxon>
        <taxon>Insecta</taxon>
        <taxon>Pterygota</taxon>
        <taxon>Neoptera</taxon>
        <taxon>Endopterygota</taxon>
        <taxon>Diptera</taxon>
        <taxon>Nematocera</taxon>
        <taxon>Culicoidea</taxon>
        <taxon>Culicidae</taxon>
        <taxon>Anophelinae</taxon>
        <taxon>Anopheles</taxon>
    </lineage>
</organism>
<evidence type="ECO:0000313" key="3">
    <source>
        <dbReference type="Proteomes" id="UP000075881"/>
    </source>
</evidence>
<reference evidence="3" key="1">
    <citation type="submission" date="2013-03" db="EMBL/GenBank/DDBJ databases">
        <title>The Genome Sequence of Anopheles christyi ACHKN1017.</title>
        <authorList>
            <consortium name="The Broad Institute Genomics Platform"/>
            <person name="Neafsey D.E."/>
            <person name="Besansky N."/>
            <person name="Walker B."/>
            <person name="Young S.K."/>
            <person name="Zeng Q."/>
            <person name="Gargeya S."/>
            <person name="Fitzgerald M."/>
            <person name="Haas B."/>
            <person name="Abouelleil A."/>
            <person name="Allen A.W."/>
            <person name="Alvarado L."/>
            <person name="Arachchi H.M."/>
            <person name="Berlin A.M."/>
            <person name="Chapman S.B."/>
            <person name="Gainer-Dewar J."/>
            <person name="Goldberg J."/>
            <person name="Griggs A."/>
            <person name="Gujja S."/>
            <person name="Hansen M."/>
            <person name="Howarth C."/>
            <person name="Imamovic A."/>
            <person name="Ireland A."/>
            <person name="Larimer J."/>
            <person name="McCowan C."/>
            <person name="Murphy C."/>
            <person name="Pearson M."/>
            <person name="Poon T.W."/>
            <person name="Priest M."/>
            <person name="Roberts A."/>
            <person name="Saif S."/>
            <person name="Shea T."/>
            <person name="Sisk P."/>
            <person name="Sykes S."/>
            <person name="Wortman J."/>
            <person name="Nusbaum C."/>
            <person name="Birren B."/>
        </authorList>
    </citation>
    <scope>NUCLEOTIDE SEQUENCE [LARGE SCALE GENOMIC DNA]</scope>
    <source>
        <strain evidence="3">ACHKN1017</strain>
    </source>
</reference>
<proteinExistence type="predicted"/>
<reference evidence="2" key="2">
    <citation type="submission" date="2020-05" db="UniProtKB">
        <authorList>
            <consortium name="EnsemblMetazoa"/>
        </authorList>
    </citation>
    <scope>IDENTIFICATION</scope>
    <source>
        <strain evidence="2">ACHKN1017</strain>
    </source>
</reference>
<dbReference type="VEuPathDB" id="VectorBase:ACHR014322"/>
<keyword evidence="1" id="KW-0812">Transmembrane</keyword>
<dbReference type="EnsemblMetazoa" id="ACHR014322-RA">
    <property type="protein sequence ID" value="ACHR014322-PA"/>
    <property type="gene ID" value="ACHR014322"/>
</dbReference>
<keyword evidence="1" id="KW-0472">Membrane</keyword>
<keyword evidence="3" id="KW-1185">Reference proteome</keyword>
<name>A0A182KIQ4_9DIPT</name>
<sequence length="143" mass="15809">MSARRGGFSTGFTSVSRLFCISTITEPLSRMESFCDLSIIFVLISPFSLIVEFFLNRRFLQQMQYTSTQLRITKSSTTTTTISTICSISFERVADVIGCGSAFRSKNCSLSSMPPRLVALHTYVPRSDGRTPTMVSSDTSTSL</sequence>
<dbReference type="Proteomes" id="UP000075881">
    <property type="component" value="Unassembled WGS sequence"/>
</dbReference>